<keyword evidence="3" id="KW-0547">Nucleotide-binding</keyword>
<evidence type="ECO:0000313" key="7">
    <source>
        <dbReference type="Proteomes" id="UP000034054"/>
    </source>
</evidence>
<dbReference type="InterPro" id="IPR011892">
    <property type="entry name" value="Cyt_kin_arch"/>
</dbReference>
<keyword evidence="1" id="KW-0963">Cytoplasm</keyword>
<dbReference type="GO" id="GO:0016776">
    <property type="term" value="F:phosphotransferase activity, phosphate group as acceptor"/>
    <property type="evidence" value="ECO:0007669"/>
    <property type="project" value="InterPro"/>
</dbReference>
<organism evidence="6 7">
    <name type="scientific">Candidatus Uhrbacteria bacterium GW2011_GWA2_52_8d</name>
    <dbReference type="NCBI Taxonomy" id="1618979"/>
    <lineage>
        <taxon>Bacteria</taxon>
        <taxon>Candidatus Uhriibacteriota</taxon>
    </lineage>
</organism>
<name>A0A0G1XPR2_9BACT</name>
<evidence type="ECO:0000256" key="3">
    <source>
        <dbReference type="ARBA" id="ARBA00022741"/>
    </source>
</evidence>
<dbReference type="Pfam" id="PF13189">
    <property type="entry name" value="Cytidylate_kin2"/>
    <property type="match status" value="1"/>
</dbReference>
<dbReference type="InterPro" id="IPR027417">
    <property type="entry name" value="P-loop_NTPase"/>
</dbReference>
<dbReference type="Gene3D" id="3.40.50.300">
    <property type="entry name" value="P-loop containing nucleotide triphosphate hydrolases"/>
    <property type="match status" value="1"/>
</dbReference>
<evidence type="ECO:0000256" key="2">
    <source>
        <dbReference type="ARBA" id="ARBA00022679"/>
    </source>
</evidence>
<protein>
    <submittedName>
        <fullName evidence="6">Cytidylate kinase</fullName>
    </submittedName>
</protein>
<comment type="caution">
    <text evidence="6">The sequence shown here is derived from an EMBL/GenBank/DDBJ whole genome shotgun (WGS) entry which is preliminary data.</text>
</comment>
<dbReference type="EMBL" id="LCRH01000015">
    <property type="protein sequence ID" value="KKW32865.1"/>
    <property type="molecule type" value="Genomic_DNA"/>
</dbReference>
<evidence type="ECO:0000256" key="1">
    <source>
        <dbReference type="ARBA" id="ARBA00022490"/>
    </source>
</evidence>
<evidence type="ECO:0000313" key="6">
    <source>
        <dbReference type="EMBL" id="KKW32865.1"/>
    </source>
</evidence>
<dbReference type="NCBIfam" id="TIGR02173">
    <property type="entry name" value="cyt_kin_arch"/>
    <property type="match status" value="1"/>
</dbReference>
<sequence length="184" mass="21060">MIITLTGLPGAGKSTVANKLAQQLNMSRFSAGDLRRNMAQERGLTLDELNTLGETQDFTDKDVDAYQEKIGKEQDNFVIDGRLSWHFIPNSLKVFLDVELDEAARRIFEASKQGQRPNEIAYESADQVRKALKQRLASDQKRYQRYYKIDYLNTDNYDVVIDTTKKIPEEIVAIILRALDEKQA</sequence>
<keyword evidence="5" id="KW-0067">ATP-binding</keyword>
<evidence type="ECO:0000256" key="4">
    <source>
        <dbReference type="ARBA" id="ARBA00022777"/>
    </source>
</evidence>
<dbReference type="SUPFAM" id="SSF52540">
    <property type="entry name" value="P-loop containing nucleoside triphosphate hydrolases"/>
    <property type="match status" value="1"/>
</dbReference>
<keyword evidence="4 6" id="KW-0418">Kinase</keyword>
<accession>A0A0G1XPR2</accession>
<dbReference type="GO" id="GO:0006139">
    <property type="term" value="P:nucleobase-containing compound metabolic process"/>
    <property type="evidence" value="ECO:0007669"/>
    <property type="project" value="InterPro"/>
</dbReference>
<proteinExistence type="predicted"/>
<dbReference type="GO" id="GO:0005524">
    <property type="term" value="F:ATP binding"/>
    <property type="evidence" value="ECO:0007669"/>
    <property type="project" value="UniProtKB-KW"/>
</dbReference>
<dbReference type="GO" id="GO:0016301">
    <property type="term" value="F:kinase activity"/>
    <property type="evidence" value="ECO:0007669"/>
    <property type="project" value="UniProtKB-KW"/>
</dbReference>
<gene>
    <name evidence="6" type="ORF">UY76_C0015G0006</name>
</gene>
<evidence type="ECO:0000256" key="5">
    <source>
        <dbReference type="ARBA" id="ARBA00022840"/>
    </source>
</evidence>
<reference evidence="6 7" key="1">
    <citation type="journal article" date="2015" name="Nature">
        <title>rRNA introns, odd ribosomes, and small enigmatic genomes across a large radiation of phyla.</title>
        <authorList>
            <person name="Brown C.T."/>
            <person name="Hug L.A."/>
            <person name="Thomas B.C."/>
            <person name="Sharon I."/>
            <person name="Castelle C.J."/>
            <person name="Singh A."/>
            <person name="Wilkins M.J."/>
            <person name="Williams K.H."/>
            <person name="Banfield J.F."/>
        </authorList>
    </citation>
    <scope>NUCLEOTIDE SEQUENCE [LARGE SCALE GENOMIC DNA]</scope>
</reference>
<keyword evidence="2" id="KW-0808">Transferase</keyword>
<dbReference type="AlphaFoldDB" id="A0A0G1XPR2"/>
<dbReference type="Proteomes" id="UP000034054">
    <property type="component" value="Unassembled WGS sequence"/>
</dbReference>